<evidence type="ECO:0000313" key="1">
    <source>
        <dbReference type="EMBL" id="CAH1645562.1"/>
    </source>
</evidence>
<dbReference type="AlphaFoldDB" id="A0A9P0NAB1"/>
<dbReference type="Proteomes" id="UP001153321">
    <property type="component" value="Chromosome 6"/>
</dbReference>
<gene>
    <name evidence="1" type="ORF">SPLIT_LOCUS10914</name>
</gene>
<accession>A0A9P0NAB1</accession>
<protein>
    <submittedName>
        <fullName evidence="1">Uncharacterized protein</fullName>
    </submittedName>
</protein>
<dbReference type="EMBL" id="LR824537">
    <property type="protein sequence ID" value="CAH1645562.1"/>
    <property type="molecule type" value="Genomic_DNA"/>
</dbReference>
<sequence>MALPNNIFKGGKSSNDCSRLSEAEGSVRLLLTKNHPVPSPARRAGAPVFSCVVGTFTNIQVHIHITPRPETTICGSHKVLMFRAGIEPATRCTAAGCPATAPTVQSIETYLGEAEGSVRLLLTKNHPVPSPARRAGAPVTLFLWHKPVNEQTDHLMVSNRRRPRTPGTPEALQVRYRLFGD</sequence>
<reference evidence="1" key="1">
    <citation type="submission" date="2022-02" db="EMBL/GenBank/DDBJ databases">
        <authorList>
            <person name="King R."/>
        </authorList>
    </citation>
    <scope>NUCLEOTIDE SEQUENCE</scope>
</reference>
<proteinExistence type="predicted"/>
<organism evidence="1 2">
    <name type="scientific">Spodoptera littoralis</name>
    <name type="common">Egyptian cotton leafworm</name>
    <dbReference type="NCBI Taxonomy" id="7109"/>
    <lineage>
        <taxon>Eukaryota</taxon>
        <taxon>Metazoa</taxon>
        <taxon>Ecdysozoa</taxon>
        <taxon>Arthropoda</taxon>
        <taxon>Hexapoda</taxon>
        <taxon>Insecta</taxon>
        <taxon>Pterygota</taxon>
        <taxon>Neoptera</taxon>
        <taxon>Endopterygota</taxon>
        <taxon>Lepidoptera</taxon>
        <taxon>Glossata</taxon>
        <taxon>Ditrysia</taxon>
        <taxon>Noctuoidea</taxon>
        <taxon>Noctuidae</taxon>
        <taxon>Amphipyrinae</taxon>
        <taxon>Spodoptera</taxon>
    </lineage>
</organism>
<keyword evidence="2" id="KW-1185">Reference proteome</keyword>
<evidence type="ECO:0000313" key="2">
    <source>
        <dbReference type="Proteomes" id="UP001153321"/>
    </source>
</evidence>
<name>A0A9P0NAB1_SPOLI</name>